<keyword evidence="1" id="KW-1133">Transmembrane helix</keyword>
<reference evidence="4" key="1">
    <citation type="journal article" date="2018" name="Nat. Microbiol.">
        <title>Leveraging single-cell genomics to expand the fungal tree of life.</title>
        <authorList>
            <person name="Ahrendt S.R."/>
            <person name="Quandt C.A."/>
            <person name="Ciobanu D."/>
            <person name="Clum A."/>
            <person name="Salamov A."/>
            <person name="Andreopoulos B."/>
            <person name="Cheng J.F."/>
            <person name="Woyke T."/>
            <person name="Pelin A."/>
            <person name="Henrissat B."/>
            <person name="Reynolds N.K."/>
            <person name="Benny G.L."/>
            <person name="Smith M.E."/>
            <person name="James T.Y."/>
            <person name="Grigoriev I.V."/>
        </authorList>
    </citation>
    <scope>NUCLEOTIDE SEQUENCE [LARGE SCALE GENOMIC DNA]</scope>
    <source>
        <strain evidence="4">RSA 1356</strain>
    </source>
</reference>
<keyword evidence="4" id="KW-1185">Reference proteome</keyword>
<dbReference type="EMBL" id="KZ992609">
    <property type="protein sequence ID" value="RKP08370.1"/>
    <property type="molecule type" value="Genomic_DNA"/>
</dbReference>
<dbReference type="Proteomes" id="UP000271241">
    <property type="component" value="Unassembled WGS sequence"/>
</dbReference>
<keyword evidence="1" id="KW-0472">Membrane</keyword>
<name>A0A4P9XSM7_9FUNG</name>
<evidence type="ECO:0000256" key="1">
    <source>
        <dbReference type="SAM" id="Phobius"/>
    </source>
</evidence>
<keyword evidence="1" id="KW-0812">Transmembrane</keyword>
<gene>
    <name evidence="3" type="ORF">THASP1DRAFT_23622</name>
</gene>
<feature type="chain" id="PRO_5020972154" evidence="2">
    <location>
        <begin position="21"/>
        <end position="340"/>
    </location>
</feature>
<dbReference type="AlphaFoldDB" id="A0A4P9XSM7"/>
<protein>
    <submittedName>
        <fullName evidence="3">Uncharacterized protein</fullName>
    </submittedName>
</protein>
<feature type="signal peptide" evidence="2">
    <location>
        <begin position="1"/>
        <end position="20"/>
    </location>
</feature>
<proteinExistence type="predicted"/>
<sequence>MRIKSPIVLAFTALASCVVAQTHFQSTALGLMPHSKPPSAMSVLYELCSSSRRPTSLDPHTSSKDVAFGCRQTSPKSVAPAKPSESILRYAIGTLSIAAHRLSGNVWRKSKLALGSFTTLTSLSALAAIHHTPTMTYFTEKVMRILLQEHVQLNFGLNPGSTVAAWVVRRFPVSRDKLAGMPALYATVPCLIMALLGFMLVESNWHTALPPPPQPPVVEAPTASVDDRLNAILNEIERDLRATLNSTHVASQAVVRNIPVSEQEQEITRLHDLMAASLPATAARALARMPELPAHTKADVLHRWNALYEGYGRRLLDAAEANERQLLRASANIALNGVSH</sequence>
<accession>A0A4P9XSM7</accession>
<feature type="transmembrane region" description="Helical" evidence="1">
    <location>
        <begin position="183"/>
        <end position="201"/>
    </location>
</feature>
<keyword evidence="2" id="KW-0732">Signal</keyword>
<organism evidence="3 4">
    <name type="scientific">Thamnocephalis sphaerospora</name>
    <dbReference type="NCBI Taxonomy" id="78915"/>
    <lineage>
        <taxon>Eukaryota</taxon>
        <taxon>Fungi</taxon>
        <taxon>Fungi incertae sedis</taxon>
        <taxon>Zoopagomycota</taxon>
        <taxon>Zoopagomycotina</taxon>
        <taxon>Zoopagomycetes</taxon>
        <taxon>Zoopagales</taxon>
        <taxon>Sigmoideomycetaceae</taxon>
        <taxon>Thamnocephalis</taxon>
    </lineage>
</organism>
<dbReference type="PROSITE" id="PS51257">
    <property type="entry name" value="PROKAR_LIPOPROTEIN"/>
    <property type="match status" value="1"/>
</dbReference>
<evidence type="ECO:0000313" key="3">
    <source>
        <dbReference type="EMBL" id="RKP08370.1"/>
    </source>
</evidence>
<evidence type="ECO:0000313" key="4">
    <source>
        <dbReference type="Proteomes" id="UP000271241"/>
    </source>
</evidence>
<evidence type="ECO:0000256" key="2">
    <source>
        <dbReference type="SAM" id="SignalP"/>
    </source>
</evidence>